<dbReference type="Proteomes" id="UP000236416">
    <property type="component" value="Unassembled WGS sequence"/>
</dbReference>
<comment type="caution">
    <text evidence="4">The sequence shown here is derived from an EMBL/GenBank/DDBJ whole genome shotgun (WGS) entry which is preliminary data.</text>
</comment>
<dbReference type="InterPro" id="IPR022686">
    <property type="entry name" value="G2P_N"/>
</dbReference>
<organism evidence="4 5">
    <name type="scientific">Chromobacterium sinusclupearum</name>
    <dbReference type="NCBI Taxonomy" id="2077146"/>
    <lineage>
        <taxon>Bacteria</taxon>
        <taxon>Pseudomonadati</taxon>
        <taxon>Pseudomonadota</taxon>
        <taxon>Betaproteobacteria</taxon>
        <taxon>Neisseriales</taxon>
        <taxon>Chromobacteriaceae</taxon>
        <taxon>Chromobacterium</taxon>
    </lineage>
</organism>
<evidence type="ECO:0000256" key="1">
    <source>
        <dbReference type="SAM" id="MobiDB-lite"/>
    </source>
</evidence>
<dbReference type="RefSeq" id="WP_103319978.1">
    <property type="nucleotide sequence ID" value="NZ_PPTF01000048.1"/>
</dbReference>
<evidence type="ECO:0000313" key="5">
    <source>
        <dbReference type="Proteomes" id="UP000236416"/>
    </source>
</evidence>
<dbReference type="InterPro" id="IPR022688">
    <property type="entry name" value="G2P_C"/>
</dbReference>
<protein>
    <submittedName>
        <fullName evidence="4">Uncharacterized protein</fullName>
    </submittedName>
</protein>
<feature type="region of interest" description="Disordered" evidence="1">
    <location>
        <begin position="425"/>
        <end position="451"/>
    </location>
</feature>
<evidence type="ECO:0000259" key="3">
    <source>
        <dbReference type="Pfam" id="PF05155"/>
    </source>
</evidence>
<feature type="domain" description="Replication-associated protein G2P C-terminal" evidence="3">
    <location>
        <begin position="293"/>
        <end position="363"/>
    </location>
</feature>
<evidence type="ECO:0000259" key="2">
    <source>
        <dbReference type="Pfam" id="PF05144"/>
    </source>
</evidence>
<reference evidence="4 5" key="1">
    <citation type="submission" date="2018-01" db="EMBL/GenBank/DDBJ databases">
        <title>Genomic Sequence of Chromobacterium MWU13-2610 from wild cranberry bogs within the Cape Cod National Seashore.</title>
        <authorList>
            <person name="O'Hara-Hanley K."/>
            <person name="Soby S."/>
            <person name="Harrison A."/>
        </authorList>
    </citation>
    <scope>NUCLEOTIDE SEQUENCE [LARGE SCALE GENOMIC DNA]</scope>
    <source>
        <strain evidence="4 5">MWU13-2610</strain>
    </source>
</reference>
<feature type="domain" description="Replication-associated protein G2P N-terminal" evidence="2">
    <location>
        <begin position="143"/>
        <end position="258"/>
    </location>
</feature>
<keyword evidence="5" id="KW-1185">Reference proteome</keyword>
<evidence type="ECO:0000313" key="4">
    <source>
        <dbReference type="EMBL" id="POA98613.1"/>
    </source>
</evidence>
<dbReference type="Pfam" id="PF05144">
    <property type="entry name" value="Phage_CRI"/>
    <property type="match status" value="1"/>
</dbReference>
<name>A0A2K4MNF7_9NEIS</name>
<dbReference type="AlphaFoldDB" id="A0A2K4MNF7"/>
<sequence>MKFVDFIRIKQTWCGVLNPETGEVEPVLPIVDSGVVGKWGRDMETGEINETPEWGTHSALHIRGSFDSMVRIRCDGFTVSLEGNVGRLDRPDNLFNYDFETTIIKCNELLARFRLPPFCAGERVRNENQSAYDRKIGLSPMMWTGAKVCELHMTENYATGSPENAQAYMAWISTQSMSNIKRTRSSPESCVWGSEGGRKKFTAYIKYLEMIARGHCHGRSKSQIKLDPVYQFAKEHGIVRHELKAKRQLLRDSGLYYLGDITMSALVQLFDDHVSPLVNRVREDVTCLEIDALPRKLRLTAACYLRGEDVSRHMSQATLYRHAKELRGYGIDLFEPLAKFDKVNHVIKVLEVSPVSAPDWYWQHQHDAFVADERVQLERAHRKLAQAANEEGGYVAAVANSDIAPDRLDDMQAALDRYQIPDRSRFKPSTPIERRGGYLSPDDTWPLPAGV</sequence>
<accession>A0A2K4MNF7</accession>
<dbReference type="GO" id="GO:0006260">
    <property type="term" value="P:DNA replication"/>
    <property type="evidence" value="ECO:0007669"/>
    <property type="project" value="InterPro"/>
</dbReference>
<dbReference type="EMBL" id="PPTF01000048">
    <property type="protein sequence ID" value="POA98613.1"/>
    <property type="molecule type" value="Genomic_DNA"/>
</dbReference>
<gene>
    <name evidence="4" type="ORF">C2134_10950</name>
</gene>
<dbReference type="Pfam" id="PF05155">
    <property type="entry name" value="G2P_X_C"/>
    <property type="match status" value="1"/>
</dbReference>
<proteinExistence type="predicted"/>